<dbReference type="CDD" id="cd19974">
    <property type="entry name" value="PBP1_LacI-like"/>
    <property type="match status" value="1"/>
</dbReference>
<reference evidence="6" key="1">
    <citation type="submission" date="2024-06" db="EMBL/GenBank/DDBJ databases">
        <title>Caproicibacterium argilliputei sp. nov, a novel caproic acid producing anaerobic bacterium isolated from pit mud.</title>
        <authorList>
            <person name="Zeng C."/>
        </authorList>
    </citation>
    <scope>NUCLEOTIDE SEQUENCE [LARGE SCALE GENOMIC DNA]</scope>
    <source>
        <strain evidence="6">ZCY20-5</strain>
    </source>
</reference>
<dbReference type="Pfam" id="PF00356">
    <property type="entry name" value="LacI"/>
    <property type="match status" value="1"/>
</dbReference>
<feature type="domain" description="HTH lacI-type" evidence="4">
    <location>
        <begin position="5"/>
        <end position="59"/>
    </location>
</feature>
<dbReference type="AlphaFoldDB" id="A0AA97D9D5"/>
<evidence type="ECO:0000313" key="6">
    <source>
        <dbReference type="Proteomes" id="UP001300604"/>
    </source>
</evidence>
<evidence type="ECO:0000256" key="1">
    <source>
        <dbReference type="ARBA" id="ARBA00023015"/>
    </source>
</evidence>
<dbReference type="InterPro" id="IPR010982">
    <property type="entry name" value="Lambda_DNA-bd_dom_sf"/>
</dbReference>
<gene>
    <name evidence="5" type="ORF">PXC00_01950</name>
</gene>
<dbReference type="SUPFAM" id="SSF47413">
    <property type="entry name" value="lambda repressor-like DNA-binding domains"/>
    <property type="match status" value="1"/>
</dbReference>
<dbReference type="Gene3D" id="1.10.260.40">
    <property type="entry name" value="lambda repressor-like DNA-binding domains"/>
    <property type="match status" value="1"/>
</dbReference>
<dbReference type="SMART" id="SM00354">
    <property type="entry name" value="HTH_LACI"/>
    <property type="match status" value="1"/>
</dbReference>
<organism evidence="5 6">
    <name type="scientific">Caproicibacterium argilliputei</name>
    <dbReference type="NCBI Taxonomy" id="3030016"/>
    <lineage>
        <taxon>Bacteria</taxon>
        <taxon>Bacillati</taxon>
        <taxon>Bacillota</taxon>
        <taxon>Clostridia</taxon>
        <taxon>Eubacteriales</taxon>
        <taxon>Oscillospiraceae</taxon>
        <taxon>Caproicibacterium</taxon>
    </lineage>
</organism>
<keyword evidence="1" id="KW-0805">Transcription regulation</keyword>
<keyword evidence="2 5" id="KW-0238">DNA-binding</keyword>
<evidence type="ECO:0000259" key="4">
    <source>
        <dbReference type="PROSITE" id="PS50932"/>
    </source>
</evidence>
<evidence type="ECO:0000256" key="3">
    <source>
        <dbReference type="ARBA" id="ARBA00023163"/>
    </source>
</evidence>
<dbReference type="InterPro" id="IPR000843">
    <property type="entry name" value="HTH_LacI"/>
</dbReference>
<dbReference type="RefSeq" id="WP_316935048.1">
    <property type="nucleotide sequence ID" value="NZ_CP135996.1"/>
</dbReference>
<dbReference type="SUPFAM" id="SSF53822">
    <property type="entry name" value="Periplasmic binding protein-like I"/>
    <property type="match status" value="1"/>
</dbReference>
<protein>
    <submittedName>
        <fullName evidence="5">LacI family DNA-binding transcriptional regulator</fullName>
    </submittedName>
</protein>
<dbReference type="Proteomes" id="UP001300604">
    <property type="component" value="Chromosome"/>
</dbReference>
<reference evidence="6" key="3">
    <citation type="submission" date="2024-06" db="EMBL/GenBank/DDBJ databases">
        <authorList>
            <person name="Zeng C."/>
        </authorList>
    </citation>
    <scope>NUCLEOTIDE SEQUENCE [LARGE SCALE GENOMIC DNA]</scope>
    <source>
        <strain evidence="6">ZCY20-5</strain>
    </source>
</reference>
<accession>A0AA97D9D5</accession>
<dbReference type="Gene3D" id="3.40.50.2300">
    <property type="match status" value="2"/>
</dbReference>
<dbReference type="PROSITE" id="PS50932">
    <property type="entry name" value="HTH_LACI_2"/>
    <property type="match status" value="1"/>
</dbReference>
<dbReference type="PROSITE" id="PS00356">
    <property type="entry name" value="HTH_LACI_1"/>
    <property type="match status" value="1"/>
</dbReference>
<sequence>MPKAVRMADIARKVGVSTVTVSKALADKDGVSEEIRAKIKETAQEMGYQQGAASRRARTGSTGNIGILVAARFVHDGANSFYWELYQRVVSRLLTANYYGILELLPEETERQLALPHVLQDGKIDGLIVIGQVSSDYRRMLQEKMLVPTVFLDTYDSGDTGCSVISDGYYGMYLVTSYVLARGHRKVHFVGTLDATSSISDRYFGYCRAMMEHGLSVTPEMVLPDRDEHGSLRFALPQELPSAYVCNCDMTAYQLISQLKERGLQVPADISVAGFDDFRVPYISVPEITTYAVNMSGMARTCVDALQQQIHHQHPVAGIKIVSGHLVTRDSVRQL</sequence>
<dbReference type="InterPro" id="IPR046335">
    <property type="entry name" value="LacI/GalR-like_sensor"/>
</dbReference>
<reference evidence="5 6" key="2">
    <citation type="submission" date="2024-06" db="EMBL/GenBank/DDBJ databases">
        <title>Caproicibacterium argilliputei sp. nov, a novel caproic acid producing anaerobic bacterium isolated from pit mud.</title>
        <authorList>
            <person name="Xia S."/>
        </authorList>
    </citation>
    <scope>NUCLEOTIDE SEQUENCE [LARGE SCALE GENOMIC DNA]</scope>
    <source>
        <strain evidence="5 6">ZCY20-5</strain>
    </source>
</reference>
<keyword evidence="6" id="KW-1185">Reference proteome</keyword>
<dbReference type="PANTHER" id="PTHR30146">
    <property type="entry name" value="LACI-RELATED TRANSCRIPTIONAL REPRESSOR"/>
    <property type="match status" value="1"/>
</dbReference>
<dbReference type="PANTHER" id="PTHR30146:SF109">
    <property type="entry name" value="HTH-TYPE TRANSCRIPTIONAL REGULATOR GALS"/>
    <property type="match status" value="1"/>
</dbReference>
<proteinExistence type="predicted"/>
<keyword evidence="3" id="KW-0804">Transcription</keyword>
<evidence type="ECO:0000256" key="2">
    <source>
        <dbReference type="ARBA" id="ARBA00023125"/>
    </source>
</evidence>
<dbReference type="InterPro" id="IPR028082">
    <property type="entry name" value="Peripla_BP_I"/>
</dbReference>
<evidence type="ECO:0000313" key="5">
    <source>
        <dbReference type="EMBL" id="WOC32659.1"/>
    </source>
</evidence>
<dbReference type="GO" id="GO:0000976">
    <property type="term" value="F:transcription cis-regulatory region binding"/>
    <property type="evidence" value="ECO:0007669"/>
    <property type="project" value="TreeGrafter"/>
</dbReference>
<dbReference type="Pfam" id="PF13377">
    <property type="entry name" value="Peripla_BP_3"/>
    <property type="match status" value="1"/>
</dbReference>
<dbReference type="GO" id="GO:0003700">
    <property type="term" value="F:DNA-binding transcription factor activity"/>
    <property type="evidence" value="ECO:0007669"/>
    <property type="project" value="TreeGrafter"/>
</dbReference>
<dbReference type="KEGG" id="carl:PXC00_01950"/>
<dbReference type="EMBL" id="CP135996">
    <property type="protein sequence ID" value="WOC32659.1"/>
    <property type="molecule type" value="Genomic_DNA"/>
</dbReference>
<name>A0AA97D9D5_9FIRM</name>
<dbReference type="CDD" id="cd01392">
    <property type="entry name" value="HTH_LacI"/>
    <property type="match status" value="1"/>
</dbReference>